<reference evidence="1 2" key="1">
    <citation type="journal article" date="2019" name="Nat. Med.">
        <title>Preventing dysbiosis of the neonatal mouse intestinal microbiome protects against late-onset sepsis.</title>
        <authorList>
            <person name="Singer J.R."/>
            <person name="Blosser E.G."/>
            <person name="Zindl C.L."/>
            <person name="Silberger D.J."/>
            <person name="Conlan S."/>
            <person name="Laufer V.A."/>
            <person name="DiToro D."/>
            <person name="Deming C."/>
            <person name="Kumar R."/>
            <person name="Morrow C.D."/>
            <person name="Segre J.A."/>
            <person name="Gray M.J."/>
            <person name="Randolph D.A."/>
            <person name="Weaver C.T."/>
        </authorList>
    </citation>
    <scope>NUCLEOTIDE SEQUENCE [LARGE SCALE GENOMIC DNA]</scope>
    <source>
        <strain evidence="1 2">V10</strain>
    </source>
</reference>
<dbReference type="InterPro" id="IPR025935">
    <property type="entry name" value="AbiH"/>
</dbReference>
<organism evidence="1 2">
    <name type="scientific">Ligilactobacillus murinus</name>
    <dbReference type="NCBI Taxonomy" id="1622"/>
    <lineage>
        <taxon>Bacteria</taxon>
        <taxon>Bacillati</taxon>
        <taxon>Bacillota</taxon>
        <taxon>Bacilli</taxon>
        <taxon>Lactobacillales</taxon>
        <taxon>Lactobacillaceae</taxon>
        <taxon>Ligilactobacillus</taxon>
    </lineage>
</organism>
<proteinExistence type="predicted"/>
<evidence type="ECO:0000313" key="2">
    <source>
        <dbReference type="Proteomes" id="UP000463931"/>
    </source>
</evidence>
<protein>
    <submittedName>
        <fullName evidence="1">Uncharacterized protein</fullName>
    </submittedName>
</protein>
<sequence length="374" mass="43227">MGSARIVIVGNGLDLHHGLKTSFGDFIKSSEISKETLQGLCLMTDLNSSYYEQGLVPFASWSNLEKLYWFALGSLEGEDANVGYFNSVIESFKKEFKCYLENLDYANIKASDSVQKELSKADIILDFNYTDTIMKLYQADLKENCKHIKIHGSIKDNNIVLGFANMLSDDGYGVSNLIKKLFPPSSNLMYKPTIHCETPDKWYGEKLWLRILSQFKKEYETTDSDEKELYDWYHKYAQAKYQGNHAKSNCRIPNGYQYIFVGENMPKGDVQKVKLTSARVNDFLECHNYLPGMIDLGEIWKKKVEITVMGHSMECDLDVFFQLYLLVKEKGISRTAVFLRHADGDRKILNENDKLKKKIAEIFEYVNIEERYYE</sequence>
<accession>A0AAE7BPS4</accession>
<dbReference type="RefSeq" id="WP_163588450.1">
    <property type="nucleotide sequence ID" value="NZ_CP040852.1"/>
</dbReference>
<dbReference type="Proteomes" id="UP000463931">
    <property type="component" value="Chromosome"/>
</dbReference>
<dbReference type="Pfam" id="PF14253">
    <property type="entry name" value="AbiH"/>
    <property type="match status" value="1"/>
</dbReference>
<gene>
    <name evidence="1" type="ORF">FEE40_01680</name>
</gene>
<dbReference type="EMBL" id="CP040852">
    <property type="protein sequence ID" value="QIA89004.1"/>
    <property type="molecule type" value="Genomic_DNA"/>
</dbReference>
<name>A0AAE7BPS4_9LACO</name>
<dbReference type="AlphaFoldDB" id="A0AAE7BPS4"/>
<evidence type="ECO:0000313" key="1">
    <source>
        <dbReference type="EMBL" id="QIA89004.1"/>
    </source>
</evidence>